<gene>
    <name evidence="3" type="primary">pme-5</name>
    <name evidence="3" type="ORF">SNAT2548_LOCUS26586</name>
</gene>
<dbReference type="InterPro" id="IPR051712">
    <property type="entry name" value="ARTD-AVP"/>
</dbReference>
<dbReference type="EMBL" id="CAJNDS010002435">
    <property type="protein sequence ID" value="CAE7473212.1"/>
    <property type="molecule type" value="Genomic_DNA"/>
</dbReference>
<dbReference type="Proteomes" id="UP000604046">
    <property type="component" value="Unassembled WGS sequence"/>
</dbReference>
<dbReference type="PANTHER" id="PTHR45740:SF2">
    <property type="entry name" value="POLY [ADP-RIBOSE] POLYMERASE"/>
    <property type="match status" value="1"/>
</dbReference>
<comment type="caution">
    <text evidence="3">The sequence shown here is derived from an EMBL/GenBank/DDBJ whole genome shotgun (WGS) entry which is preliminary data.</text>
</comment>
<evidence type="ECO:0000256" key="1">
    <source>
        <dbReference type="SAM" id="MobiDB-lite"/>
    </source>
</evidence>
<accession>A0A812SCJ2</accession>
<protein>
    <submittedName>
        <fullName evidence="3">Pme-5 protein</fullName>
    </submittedName>
</protein>
<keyword evidence="4" id="KW-1185">Reference proteome</keyword>
<dbReference type="AlphaFoldDB" id="A0A812SCJ2"/>
<feature type="domain" description="PARP catalytic" evidence="2">
    <location>
        <begin position="561"/>
        <end position="649"/>
    </location>
</feature>
<dbReference type="OrthoDB" id="9514740at2759"/>
<organism evidence="3 4">
    <name type="scientific">Symbiodinium natans</name>
    <dbReference type="NCBI Taxonomy" id="878477"/>
    <lineage>
        <taxon>Eukaryota</taxon>
        <taxon>Sar</taxon>
        <taxon>Alveolata</taxon>
        <taxon>Dinophyceae</taxon>
        <taxon>Suessiales</taxon>
        <taxon>Symbiodiniaceae</taxon>
        <taxon>Symbiodinium</taxon>
    </lineage>
</organism>
<dbReference type="GO" id="GO:0003950">
    <property type="term" value="F:NAD+ poly-ADP-ribosyltransferase activity"/>
    <property type="evidence" value="ECO:0007669"/>
    <property type="project" value="InterPro"/>
</dbReference>
<dbReference type="GO" id="GO:1990404">
    <property type="term" value="F:NAD+-protein mono-ADP-ribosyltransferase activity"/>
    <property type="evidence" value="ECO:0007669"/>
    <property type="project" value="TreeGrafter"/>
</dbReference>
<dbReference type="Gene3D" id="3.90.228.10">
    <property type="match status" value="1"/>
</dbReference>
<dbReference type="InterPro" id="IPR012317">
    <property type="entry name" value="Poly(ADP-ribose)pol_cat_dom"/>
</dbReference>
<feature type="region of interest" description="Disordered" evidence="1">
    <location>
        <begin position="728"/>
        <end position="748"/>
    </location>
</feature>
<reference evidence="3" key="1">
    <citation type="submission" date="2021-02" db="EMBL/GenBank/DDBJ databases">
        <authorList>
            <person name="Dougan E. K."/>
            <person name="Rhodes N."/>
            <person name="Thang M."/>
            <person name="Chan C."/>
        </authorList>
    </citation>
    <scope>NUCLEOTIDE SEQUENCE</scope>
</reference>
<evidence type="ECO:0000313" key="4">
    <source>
        <dbReference type="Proteomes" id="UP000604046"/>
    </source>
</evidence>
<sequence>MGKLTMQLARFMTNECGWTLQVCDASNLGYKGEIREQQMKFKAPHPLNLVAPLVMIELRQVGYIEINGTNSQDIFAKLNSFFTSKWNATEMKADPDYCDMKYRTKAFKSRGSEGENNMGLRTMELVDFMVKECQWTMVTCNGGNFGRRGDKREQQLVFRNDEFVQHGADHIMVELRTAGYVEINGLHDAGDTKEHLIGFLVKKWECEEYKPYLWESSEKFCDLKYTCPYKFFHSPGLATKLGKRTLELANFLAKHGWALLLCNGGSLALDAEVVREQQVKFTKSPEKAAAPLLLVEFRTEPTAEDHKPPLWESYVEIVGTDANGVYAKLDAFITDFLDGRELTGYEKRDHCDKLYKLSMMTQPFQLHEAKLGEKQRDGFMNGESNIGQWTMRLCDYMVDHVGEWDLIVCNSDNASGFNSVTAREMQMVFRHRPGGRAVFMAAGHVEPLGRPPLEPPPYWTEEACVAGTLGQKLVPGSPDELAWMQEILDKTFKNKVTRDRKDGQPLADRYKAVQCIRSEHPGLWDRFAERRRVVSESCKTPGALESFTTPKTTDACPGLAQRCTHVSVGNPANQAYLLHGTNPTSAVAILNSSFTVNLAGKSAGTMFGPGVYLAESSTKADEYARDDVGGEYDGLYAVLVCRALLGRSYVTEQAGDFSDRVLSGEFEHVLGDREKAVGTFREFIFFHEASIYPEYAVFYRREKDGQILPPPPRVEAPAMERMERLRMQGMEARPPHAPEGDDSASTPV</sequence>
<proteinExistence type="predicted"/>
<evidence type="ECO:0000313" key="3">
    <source>
        <dbReference type="EMBL" id="CAE7473212.1"/>
    </source>
</evidence>
<dbReference type="SUPFAM" id="SSF56399">
    <property type="entry name" value="ADP-ribosylation"/>
    <property type="match status" value="1"/>
</dbReference>
<evidence type="ECO:0000259" key="2">
    <source>
        <dbReference type="Pfam" id="PF00644"/>
    </source>
</evidence>
<dbReference type="PANTHER" id="PTHR45740">
    <property type="entry name" value="POLY [ADP-RIBOSE] POLYMERASE"/>
    <property type="match status" value="1"/>
</dbReference>
<dbReference type="GO" id="GO:0005634">
    <property type="term" value="C:nucleus"/>
    <property type="evidence" value="ECO:0007669"/>
    <property type="project" value="TreeGrafter"/>
</dbReference>
<dbReference type="Pfam" id="PF00644">
    <property type="entry name" value="PARP"/>
    <property type="match status" value="1"/>
</dbReference>
<name>A0A812SCJ2_9DINO</name>